<gene>
    <name evidence="1" type="ORF">MLD38_035522</name>
</gene>
<name>A0ACB9LH97_9MYRT</name>
<protein>
    <submittedName>
        <fullName evidence="1">Uncharacterized protein</fullName>
    </submittedName>
</protein>
<dbReference type="EMBL" id="CM042890">
    <property type="protein sequence ID" value="KAI4310552.1"/>
    <property type="molecule type" value="Genomic_DNA"/>
</dbReference>
<reference evidence="2" key="1">
    <citation type="journal article" date="2023" name="Front. Plant Sci.">
        <title>Chromosomal-level genome assembly of Melastoma candidum provides insights into trichome evolution.</title>
        <authorList>
            <person name="Zhong Y."/>
            <person name="Wu W."/>
            <person name="Sun C."/>
            <person name="Zou P."/>
            <person name="Liu Y."/>
            <person name="Dai S."/>
            <person name="Zhou R."/>
        </authorList>
    </citation>
    <scope>NUCLEOTIDE SEQUENCE [LARGE SCALE GENOMIC DNA]</scope>
</reference>
<organism evidence="1 2">
    <name type="scientific">Melastoma candidum</name>
    <dbReference type="NCBI Taxonomy" id="119954"/>
    <lineage>
        <taxon>Eukaryota</taxon>
        <taxon>Viridiplantae</taxon>
        <taxon>Streptophyta</taxon>
        <taxon>Embryophyta</taxon>
        <taxon>Tracheophyta</taxon>
        <taxon>Spermatophyta</taxon>
        <taxon>Magnoliopsida</taxon>
        <taxon>eudicotyledons</taxon>
        <taxon>Gunneridae</taxon>
        <taxon>Pentapetalae</taxon>
        <taxon>rosids</taxon>
        <taxon>malvids</taxon>
        <taxon>Myrtales</taxon>
        <taxon>Melastomataceae</taxon>
        <taxon>Melastomatoideae</taxon>
        <taxon>Melastomateae</taxon>
        <taxon>Melastoma</taxon>
    </lineage>
</organism>
<dbReference type="Proteomes" id="UP001057402">
    <property type="component" value="Chromosome 11"/>
</dbReference>
<comment type="caution">
    <text evidence="1">The sequence shown here is derived from an EMBL/GenBank/DDBJ whole genome shotgun (WGS) entry which is preliminary data.</text>
</comment>
<evidence type="ECO:0000313" key="2">
    <source>
        <dbReference type="Proteomes" id="UP001057402"/>
    </source>
</evidence>
<sequence>MSPGWNGPRNQNRWCAPVIAGLAKSTGILTVRIVTTPFLSREGRGQLKPRKEYDLSGRILALILIPNDKLLTAVSPYTQLQKHLTWPMTSICKVFVASLT</sequence>
<evidence type="ECO:0000313" key="1">
    <source>
        <dbReference type="EMBL" id="KAI4310552.1"/>
    </source>
</evidence>
<keyword evidence="2" id="KW-1185">Reference proteome</keyword>
<proteinExistence type="predicted"/>
<accession>A0ACB9LH97</accession>